<keyword evidence="7" id="KW-0804">Transcription</keyword>
<dbReference type="GO" id="GO:0005829">
    <property type="term" value="C:cytosol"/>
    <property type="evidence" value="ECO:0007669"/>
    <property type="project" value="TreeGrafter"/>
</dbReference>
<dbReference type="GO" id="GO:0000976">
    <property type="term" value="F:transcription cis-regulatory region binding"/>
    <property type="evidence" value="ECO:0007669"/>
    <property type="project" value="TreeGrafter"/>
</dbReference>
<dbReference type="Pfam" id="PF00486">
    <property type="entry name" value="Trans_reg_C"/>
    <property type="match status" value="1"/>
</dbReference>
<dbReference type="AlphaFoldDB" id="A0A3B1BD47"/>
<dbReference type="InterPro" id="IPR001867">
    <property type="entry name" value="OmpR/PhoB-type_DNA-bd"/>
</dbReference>
<dbReference type="PROSITE" id="PS51755">
    <property type="entry name" value="OMPR_PHOB"/>
    <property type="match status" value="1"/>
</dbReference>
<keyword evidence="5" id="KW-0805">Transcription regulation</keyword>
<dbReference type="PANTHER" id="PTHR48111:SF47">
    <property type="entry name" value="TRANSCRIPTIONAL REGULATORY PROTEIN RSTA"/>
    <property type="match status" value="1"/>
</dbReference>
<keyword evidence="4" id="KW-0902">Two-component regulatory system</keyword>
<evidence type="ECO:0000256" key="2">
    <source>
        <dbReference type="ARBA" id="ARBA00022490"/>
    </source>
</evidence>
<dbReference type="Gene3D" id="1.10.10.10">
    <property type="entry name" value="Winged helix-like DNA-binding domain superfamily/Winged helix DNA-binding domain"/>
    <property type="match status" value="1"/>
</dbReference>
<keyword evidence="2" id="KW-0963">Cytoplasm</keyword>
<dbReference type="PANTHER" id="PTHR48111">
    <property type="entry name" value="REGULATOR OF RPOS"/>
    <property type="match status" value="1"/>
</dbReference>
<dbReference type="SMART" id="SM00448">
    <property type="entry name" value="REC"/>
    <property type="match status" value="1"/>
</dbReference>
<dbReference type="GO" id="GO:0032993">
    <property type="term" value="C:protein-DNA complex"/>
    <property type="evidence" value="ECO:0007669"/>
    <property type="project" value="TreeGrafter"/>
</dbReference>
<feature type="domain" description="OmpR/PhoB-type" evidence="9">
    <location>
        <begin position="138"/>
        <end position="239"/>
    </location>
</feature>
<dbReference type="GO" id="GO:0000156">
    <property type="term" value="F:phosphorelay response regulator activity"/>
    <property type="evidence" value="ECO:0007669"/>
    <property type="project" value="TreeGrafter"/>
</dbReference>
<dbReference type="InterPro" id="IPR011006">
    <property type="entry name" value="CheY-like_superfamily"/>
</dbReference>
<evidence type="ECO:0000256" key="3">
    <source>
        <dbReference type="ARBA" id="ARBA00022553"/>
    </source>
</evidence>
<evidence type="ECO:0000256" key="6">
    <source>
        <dbReference type="ARBA" id="ARBA00023125"/>
    </source>
</evidence>
<proteinExistence type="predicted"/>
<dbReference type="Gene3D" id="3.40.50.2300">
    <property type="match status" value="1"/>
</dbReference>
<feature type="domain" description="Response regulatory" evidence="8">
    <location>
        <begin position="10"/>
        <end position="123"/>
    </location>
</feature>
<dbReference type="FunFam" id="1.10.10.10:FF:000099">
    <property type="entry name" value="Two-component system response regulator TorR"/>
    <property type="match status" value="1"/>
</dbReference>
<evidence type="ECO:0000259" key="8">
    <source>
        <dbReference type="PROSITE" id="PS50110"/>
    </source>
</evidence>
<evidence type="ECO:0000256" key="1">
    <source>
        <dbReference type="ARBA" id="ARBA00004496"/>
    </source>
</evidence>
<dbReference type="Pfam" id="PF00072">
    <property type="entry name" value="Response_reg"/>
    <property type="match status" value="1"/>
</dbReference>
<protein>
    <submittedName>
        <fullName evidence="10">Transcriptional regulatory protein RstA</fullName>
    </submittedName>
</protein>
<evidence type="ECO:0000259" key="9">
    <source>
        <dbReference type="PROSITE" id="PS51755"/>
    </source>
</evidence>
<dbReference type="InterPro" id="IPR039420">
    <property type="entry name" value="WalR-like"/>
</dbReference>
<dbReference type="PROSITE" id="PS50110">
    <property type="entry name" value="RESPONSE_REGULATORY"/>
    <property type="match status" value="1"/>
</dbReference>
<dbReference type="FunFam" id="3.40.50.2300:FF:000001">
    <property type="entry name" value="DNA-binding response regulator PhoB"/>
    <property type="match status" value="1"/>
</dbReference>
<dbReference type="InterPro" id="IPR001789">
    <property type="entry name" value="Sig_transdc_resp-reg_receiver"/>
</dbReference>
<gene>
    <name evidence="10" type="ORF">MNBD_GAMMA19-1430</name>
</gene>
<dbReference type="GO" id="GO:0006355">
    <property type="term" value="P:regulation of DNA-templated transcription"/>
    <property type="evidence" value="ECO:0007669"/>
    <property type="project" value="InterPro"/>
</dbReference>
<comment type="subcellular location">
    <subcellularLocation>
        <location evidence="1">Cytoplasm</location>
    </subcellularLocation>
</comment>
<dbReference type="SMART" id="SM00862">
    <property type="entry name" value="Trans_reg_C"/>
    <property type="match status" value="1"/>
</dbReference>
<evidence type="ECO:0000256" key="7">
    <source>
        <dbReference type="ARBA" id="ARBA00023163"/>
    </source>
</evidence>
<sequence>MPSMPEANTQILLIEDDVRLSTLVQEYLQQQAMVVSIEHRGDQACQRIITEAPDLVVLDLMLPGMDGLEICKTVRPKYSGPILMLTARDEDIDQVVGLEIGADDYVTKPVQPRVLLARIRALLRRFPSQSLQPSLQENDTHDIHYDCFRISTTAREAWLNDATLNLTTNEFELLWLLASHAGEVLTRDTILDQLRGIGYDGLDRSVDIRISRLRKKLGDDTSRPFRIKTIRGKGYLFVKEAWK</sequence>
<name>A0A3B1BD47_9ZZZZ</name>
<accession>A0A3B1BD47</accession>
<reference evidence="10" key="1">
    <citation type="submission" date="2018-06" db="EMBL/GenBank/DDBJ databases">
        <authorList>
            <person name="Zhirakovskaya E."/>
        </authorList>
    </citation>
    <scope>NUCLEOTIDE SEQUENCE</scope>
</reference>
<evidence type="ECO:0000313" key="10">
    <source>
        <dbReference type="EMBL" id="VAX04255.1"/>
    </source>
</evidence>
<keyword evidence="3" id="KW-0597">Phosphoprotein</keyword>
<evidence type="ECO:0000256" key="5">
    <source>
        <dbReference type="ARBA" id="ARBA00023015"/>
    </source>
</evidence>
<dbReference type="EMBL" id="UOFV01000457">
    <property type="protein sequence ID" value="VAX04255.1"/>
    <property type="molecule type" value="Genomic_DNA"/>
</dbReference>
<dbReference type="SUPFAM" id="SSF46894">
    <property type="entry name" value="C-terminal effector domain of the bipartite response regulators"/>
    <property type="match status" value="1"/>
</dbReference>
<evidence type="ECO:0000256" key="4">
    <source>
        <dbReference type="ARBA" id="ARBA00023012"/>
    </source>
</evidence>
<organism evidence="10">
    <name type="scientific">hydrothermal vent metagenome</name>
    <dbReference type="NCBI Taxonomy" id="652676"/>
    <lineage>
        <taxon>unclassified sequences</taxon>
        <taxon>metagenomes</taxon>
        <taxon>ecological metagenomes</taxon>
    </lineage>
</organism>
<dbReference type="SUPFAM" id="SSF52172">
    <property type="entry name" value="CheY-like"/>
    <property type="match status" value="1"/>
</dbReference>
<dbReference type="CDD" id="cd00383">
    <property type="entry name" value="trans_reg_C"/>
    <property type="match status" value="1"/>
</dbReference>
<dbReference type="Gene3D" id="6.10.250.690">
    <property type="match status" value="1"/>
</dbReference>
<dbReference type="InterPro" id="IPR036388">
    <property type="entry name" value="WH-like_DNA-bd_sf"/>
</dbReference>
<keyword evidence="6" id="KW-0238">DNA-binding</keyword>
<dbReference type="InterPro" id="IPR016032">
    <property type="entry name" value="Sig_transdc_resp-reg_C-effctor"/>
</dbReference>